<dbReference type="CDD" id="cd00082">
    <property type="entry name" value="HisKA"/>
    <property type="match status" value="1"/>
</dbReference>
<dbReference type="InterPro" id="IPR005467">
    <property type="entry name" value="His_kinase_dom"/>
</dbReference>
<dbReference type="FunFam" id="3.30.565.10:FF:000006">
    <property type="entry name" value="Sensor histidine kinase WalK"/>
    <property type="match status" value="1"/>
</dbReference>
<keyword evidence="4" id="KW-0597">Phosphoprotein</keyword>
<dbReference type="SUPFAM" id="SSF158472">
    <property type="entry name" value="HAMP domain-like"/>
    <property type="match status" value="1"/>
</dbReference>
<dbReference type="Gene3D" id="1.10.287.130">
    <property type="match status" value="1"/>
</dbReference>
<dbReference type="EC" id="2.7.13.3" evidence="3"/>
<feature type="domain" description="Histidine kinase" evidence="12">
    <location>
        <begin position="323"/>
        <end position="538"/>
    </location>
</feature>
<evidence type="ECO:0000259" key="13">
    <source>
        <dbReference type="PROSITE" id="PS50885"/>
    </source>
</evidence>
<dbReference type="PROSITE" id="PS50109">
    <property type="entry name" value="HIS_KIN"/>
    <property type="match status" value="1"/>
</dbReference>
<evidence type="ECO:0000256" key="8">
    <source>
        <dbReference type="ARBA" id="ARBA00022989"/>
    </source>
</evidence>
<organism evidence="14 15">
    <name type="scientific">Pontiella sulfatireligans</name>
    <dbReference type="NCBI Taxonomy" id="2750658"/>
    <lineage>
        <taxon>Bacteria</taxon>
        <taxon>Pseudomonadati</taxon>
        <taxon>Kiritimatiellota</taxon>
        <taxon>Kiritimatiellia</taxon>
        <taxon>Kiritimatiellales</taxon>
        <taxon>Pontiellaceae</taxon>
        <taxon>Pontiella</taxon>
    </lineage>
</organism>
<feature type="transmembrane region" description="Helical" evidence="11">
    <location>
        <begin position="238"/>
        <end position="260"/>
    </location>
</feature>
<dbReference type="PANTHER" id="PTHR45436:SF8">
    <property type="entry name" value="HISTIDINE KINASE"/>
    <property type="match status" value="1"/>
</dbReference>
<evidence type="ECO:0000256" key="5">
    <source>
        <dbReference type="ARBA" id="ARBA00022679"/>
    </source>
</evidence>
<dbReference type="GO" id="GO:0005886">
    <property type="term" value="C:plasma membrane"/>
    <property type="evidence" value="ECO:0007669"/>
    <property type="project" value="TreeGrafter"/>
</dbReference>
<comment type="subcellular location">
    <subcellularLocation>
        <location evidence="2">Membrane</location>
    </subcellularLocation>
</comment>
<evidence type="ECO:0000313" key="14">
    <source>
        <dbReference type="EMBL" id="VGO20997.1"/>
    </source>
</evidence>
<reference evidence="14 15" key="1">
    <citation type="submission" date="2019-04" db="EMBL/GenBank/DDBJ databases">
        <authorList>
            <person name="Van Vliet M D."/>
        </authorList>
    </citation>
    <scope>NUCLEOTIDE SEQUENCE [LARGE SCALE GENOMIC DNA]</scope>
    <source>
        <strain evidence="14 15">F21</strain>
    </source>
</reference>
<dbReference type="Gene3D" id="6.10.340.10">
    <property type="match status" value="1"/>
</dbReference>
<dbReference type="Pfam" id="PF02518">
    <property type="entry name" value="HATPase_c"/>
    <property type="match status" value="1"/>
</dbReference>
<evidence type="ECO:0000256" key="6">
    <source>
        <dbReference type="ARBA" id="ARBA00022692"/>
    </source>
</evidence>
<dbReference type="EMBL" id="CAAHFH010000002">
    <property type="protein sequence ID" value="VGO20997.1"/>
    <property type="molecule type" value="Genomic_DNA"/>
</dbReference>
<evidence type="ECO:0000256" key="1">
    <source>
        <dbReference type="ARBA" id="ARBA00000085"/>
    </source>
</evidence>
<keyword evidence="6 11" id="KW-0812">Transmembrane</keyword>
<keyword evidence="5" id="KW-0808">Transferase</keyword>
<dbReference type="SUPFAM" id="SSF160574">
    <property type="entry name" value="BT0923-like"/>
    <property type="match status" value="1"/>
</dbReference>
<keyword evidence="9" id="KW-0902">Two-component regulatory system</keyword>
<protein>
    <recommendedName>
        <fullName evidence="3">histidine kinase</fullName>
        <ecNumber evidence="3">2.7.13.3</ecNumber>
    </recommendedName>
</protein>
<dbReference type="CDD" id="cd06225">
    <property type="entry name" value="HAMP"/>
    <property type="match status" value="1"/>
</dbReference>
<evidence type="ECO:0000256" key="2">
    <source>
        <dbReference type="ARBA" id="ARBA00004370"/>
    </source>
</evidence>
<evidence type="ECO:0000256" key="9">
    <source>
        <dbReference type="ARBA" id="ARBA00023012"/>
    </source>
</evidence>
<dbReference type="PROSITE" id="PS50885">
    <property type="entry name" value="HAMP"/>
    <property type="match status" value="1"/>
</dbReference>
<evidence type="ECO:0000256" key="3">
    <source>
        <dbReference type="ARBA" id="ARBA00012438"/>
    </source>
</evidence>
<feature type="transmembrane region" description="Helical" evidence="11">
    <location>
        <begin position="20"/>
        <end position="41"/>
    </location>
</feature>
<name>A0A6C2UNT2_9BACT</name>
<dbReference type="SMART" id="SM00387">
    <property type="entry name" value="HATPase_c"/>
    <property type="match status" value="1"/>
</dbReference>
<comment type="catalytic activity">
    <reaction evidence="1">
        <text>ATP + protein L-histidine = ADP + protein N-phospho-L-histidine.</text>
        <dbReference type="EC" id="2.7.13.3"/>
    </reaction>
</comment>
<keyword evidence="7" id="KW-0418">Kinase</keyword>
<dbReference type="InterPro" id="IPR003661">
    <property type="entry name" value="HisK_dim/P_dom"/>
</dbReference>
<evidence type="ECO:0000313" key="15">
    <source>
        <dbReference type="Proteomes" id="UP000346198"/>
    </source>
</evidence>
<dbReference type="SMART" id="SM00304">
    <property type="entry name" value="HAMP"/>
    <property type="match status" value="1"/>
</dbReference>
<dbReference type="InterPro" id="IPR003594">
    <property type="entry name" value="HATPase_dom"/>
</dbReference>
<feature type="domain" description="HAMP" evidence="13">
    <location>
        <begin position="262"/>
        <end position="315"/>
    </location>
</feature>
<evidence type="ECO:0000256" key="4">
    <source>
        <dbReference type="ARBA" id="ARBA00022553"/>
    </source>
</evidence>
<dbReference type="InterPro" id="IPR003660">
    <property type="entry name" value="HAMP_dom"/>
</dbReference>
<keyword evidence="15" id="KW-1185">Reference proteome</keyword>
<dbReference type="CDD" id="cd00075">
    <property type="entry name" value="HATPase"/>
    <property type="match status" value="1"/>
</dbReference>
<accession>A0A6C2UNT2</accession>
<dbReference type="Proteomes" id="UP000346198">
    <property type="component" value="Unassembled WGS sequence"/>
</dbReference>
<dbReference type="RefSeq" id="WP_136062490.1">
    <property type="nucleotide sequence ID" value="NZ_CAAHFH010000002.1"/>
</dbReference>
<dbReference type="SMART" id="SM00388">
    <property type="entry name" value="HisKA"/>
    <property type="match status" value="1"/>
</dbReference>
<keyword evidence="8 11" id="KW-1133">Transmembrane helix</keyword>
<dbReference type="AlphaFoldDB" id="A0A6C2UNT2"/>
<evidence type="ECO:0000256" key="11">
    <source>
        <dbReference type="SAM" id="Phobius"/>
    </source>
</evidence>
<evidence type="ECO:0000256" key="7">
    <source>
        <dbReference type="ARBA" id="ARBA00022777"/>
    </source>
</evidence>
<dbReference type="InterPro" id="IPR050428">
    <property type="entry name" value="TCS_sensor_his_kinase"/>
</dbReference>
<dbReference type="PANTHER" id="PTHR45436">
    <property type="entry name" value="SENSOR HISTIDINE KINASE YKOH"/>
    <property type="match status" value="1"/>
</dbReference>
<dbReference type="GO" id="GO:0000155">
    <property type="term" value="F:phosphorelay sensor kinase activity"/>
    <property type="evidence" value="ECO:0007669"/>
    <property type="project" value="InterPro"/>
</dbReference>
<keyword evidence="10 11" id="KW-0472">Membrane</keyword>
<proteinExistence type="predicted"/>
<dbReference type="InterPro" id="IPR036097">
    <property type="entry name" value="HisK_dim/P_sf"/>
</dbReference>
<dbReference type="Pfam" id="PF00512">
    <property type="entry name" value="HisKA"/>
    <property type="match status" value="1"/>
</dbReference>
<dbReference type="Pfam" id="PF00672">
    <property type="entry name" value="HAMP"/>
    <property type="match status" value="1"/>
</dbReference>
<dbReference type="InterPro" id="IPR004358">
    <property type="entry name" value="Sig_transdc_His_kin-like_C"/>
</dbReference>
<dbReference type="SUPFAM" id="SSF55874">
    <property type="entry name" value="ATPase domain of HSP90 chaperone/DNA topoisomerase II/histidine kinase"/>
    <property type="match status" value="1"/>
</dbReference>
<sequence length="538" mass="59595">MRSKSKGSWRRTFQFRLVLYYFVLTLSVLVVTYGISHLVLYNQLQSETRIRMNQAMEFLTERYFGSSAEQDPQIIPNSEWPASVQTNFFKAFPKVMVGMIEAEAQHDGRGYEVIASTGTERLEILISAAGQMWISHSESIEEVFHSLETAIANPLDDASVSAIKLLLLDPAGGRLAETSPSAFSPARIAALRRELEDRTEALLTSPRHGLFMAREMYDGNVLCISNDFSFGQLELRRWWEFFLGLLAIFVPGSIFIGWFLSWRAMAGVKRVTAAARTLDAGHLQHRVGSRRGGTEVEELCDAFNSMASRIEALVQELRDVTANIAHDMRTPITRIRGLLETMEWNCASEAECEEVAGMVIEECDHLAPLINDILEVARAETGVLVLHPEPFDLSAEAQKATAVFSGSAQEKKITLQSKFPAEPVRLVGDRRRIQRVIANLLDNAIKFTPDGGRVNVQLSADQNEAHLEVADNGPGIPLSERERAFERFYRCSASRTTPGNGLGLSLVKAFVNAHGGTVQIEAADPAGCIVSLRLPLGD</sequence>
<dbReference type="InterPro" id="IPR036890">
    <property type="entry name" value="HATPase_C_sf"/>
</dbReference>
<dbReference type="Gene3D" id="3.30.565.10">
    <property type="entry name" value="Histidine kinase-like ATPase, C-terminal domain"/>
    <property type="match status" value="1"/>
</dbReference>
<evidence type="ECO:0000259" key="12">
    <source>
        <dbReference type="PROSITE" id="PS50109"/>
    </source>
</evidence>
<dbReference type="SUPFAM" id="SSF47384">
    <property type="entry name" value="Homodimeric domain of signal transducing histidine kinase"/>
    <property type="match status" value="1"/>
</dbReference>
<gene>
    <name evidence="14" type="primary">phoR_3</name>
    <name evidence="14" type="ORF">SCARR_03066</name>
</gene>
<evidence type="ECO:0000256" key="10">
    <source>
        <dbReference type="ARBA" id="ARBA00023136"/>
    </source>
</evidence>
<dbReference type="PRINTS" id="PR00344">
    <property type="entry name" value="BCTRLSENSOR"/>
</dbReference>